<protein>
    <submittedName>
        <fullName evidence="2">Uncharacterized protein</fullName>
    </submittedName>
</protein>
<reference evidence="2 3" key="1">
    <citation type="submission" date="2023-04" db="EMBL/GenBank/DDBJ databases">
        <title>Genome sequence of Halobacillus naozhouensis KACC 21980.</title>
        <authorList>
            <person name="Kim S."/>
            <person name="Heo J."/>
            <person name="Kwon S.-W."/>
        </authorList>
    </citation>
    <scope>NUCLEOTIDE SEQUENCE [LARGE SCALE GENOMIC DNA]</scope>
    <source>
        <strain evidence="2 3">KCTC 13234</strain>
    </source>
</reference>
<dbReference type="EMBL" id="CP121671">
    <property type="protein sequence ID" value="WFT74891.1"/>
    <property type="molecule type" value="Genomic_DNA"/>
</dbReference>
<keyword evidence="3" id="KW-1185">Reference proteome</keyword>
<sequence length="67" mass="7996">MVTVKAESEDPFKFEFSPIATRETIRRALPVMIKNERNKRYKKAIRREQLAEQKRKKAERSEGETDE</sequence>
<evidence type="ECO:0000313" key="3">
    <source>
        <dbReference type="Proteomes" id="UP001221597"/>
    </source>
</evidence>
<gene>
    <name evidence="2" type="ORF">P9989_00175</name>
</gene>
<dbReference type="Proteomes" id="UP001221597">
    <property type="component" value="Chromosome"/>
</dbReference>
<feature type="region of interest" description="Disordered" evidence="1">
    <location>
        <begin position="44"/>
        <end position="67"/>
    </location>
</feature>
<evidence type="ECO:0000256" key="1">
    <source>
        <dbReference type="SAM" id="MobiDB-lite"/>
    </source>
</evidence>
<organism evidence="2 3">
    <name type="scientific">Halobacillus naozhouensis</name>
    <dbReference type="NCBI Taxonomy" id="554880"/>
    <lineage>
        <taxon>Bacteria</taxon>
        <taxon>Bacillati</taxon>
        <taxon>Bacillota</taxon>
        <taxon>Bacilli</taxon>
        <taxon>Bacillales</taxon>
        <taxon>Bacillaceae</taxon>
        <taxon>Halobacillus</taxon>
    </lineage>
</organism>
<name>A0ABY8J1M7_9BACI</name>
<dbReference type="RefSeq" id="WP_283076884.1">
    <property type="nucleotide sequence ID" value="NZ_CP121671.1"/>
</dbReference>
<accession>A0ABY8J1M7</accession>
<feature type="compositionally biased region" description="Basic and acidic residues" evidence="1">
    <location>
        <begin position="46"/>
        <end position="67"/>
    </location>
</feature>
<evidence type="ECO:0000313" key="2">
    <source>
        <dbReference type="EMBL" id="WFT74891.1"/>
    </source>
</evidence>
<proteinExistence type="predicted"/>